<evidence type="ECO:0000256" key="1">
    <source>
        <dbReference type="ARBA" id="ARBA00022679"/>
    </source>
</evidence>
<dbReference type="PROSITE" id="PS51186">
    <property type="entry name" value="GNAT"/>
    <property type="match status" value="1"/>
</dbReference>
<proteinExistence type="predicted"/>
<organism evidence="4 5">
    <name type="scientific">Actinoplanes derwentensis</name>
    <dbReference type="NCBI Taxonomy" id="113562"/>
    <lineage>
        <taxon>Bacteria</taxon>
        <taxon>Bacillati</taxon>
        <taxon>Actinomycetota</taxon>
        <taxon>Actinomycetes</taxon>
        <taxon>Micromonosporales</taxon>
        <taxon>Micromonosporaceae</taxon>
        <taxon>Actinoplanes</taxon>
    </lineage>
</organism>
<keyword evidence="5" id="KW-1185">Reference proteome</keyword>
<dbReference type="CDD" id="cd04301">
    <property type="entry name" value="NAT_SF"/>
    <property type="match status" value="1"/>
</dbReference>
<dbReference type="SUPFAM" id="SSF55729">
    <property type="entry name" value="Acyl-CoA N-acyltransferases (Nat)"/>
    <property type="match status" value="1"/>
</dbReference>
<dbReference type="InterPro" id="IPR050832">
    <property type="entry name" value="Bact_Acetyltransf"/>
</dbReference>
<sequence>MSATIRRAGPDDALPVADLLIRSRSRAAADGTIPPAVHSDADVRAWVAAVVIPTREVWIAEDTDGSPLAVLVLEDAWIDQLYVDPATTGQGLGSRLVELAKSRRPAGLQLWTFVANTGAQRFYHRHGFTVAETTDGSRNEEKSPDIRLTWIPAE</sequence>
<feature type="domain" description="N-acetyltransferase" evidence="3">
    <location>
        <begin position="3"/>
        <end position="154"/>
    </location>
</feature>
<evidence type="ECO:0000259" key="3">
    <source>
        <dbReference type="PROSITE" id="PS51186"/>
    </source>
</evidence>
<dbReference type="EMBL" id="LT629758">
    <property type="protein sequence ID" value="SDT57100.1"/>
    <property type="molecule type" value="Genomic_DNA"/>
</dbReference>
<dbReference type="AlphaFoldDB" id="A0A1H2BFK8"/>
<evidence type="ECO:0000313" key="5">
    <source>
        <dbReference type="Proteomes" id="UP000198688"/>
    </source>
</evidence>
<keyword evidence="2" id="KW-0012">Acyltransferase</keyword>
<name>A0A1H2BFK8_9ACTN</name>
<dbReference type="GO" id="GO:0016747">
    <property type="term" value="F:acyltransferase activity, transferring groups other than amino-acyl groups"/>
    <property type="evidence" value="ECO:0007669"/>
    <property type="project" value="InterPro"/>
</dbReference>
<dbReference type="InterPro" id="IPR016181">
    <property type="entry name" value="Acyl_CoA_acyltransferase"/>
</dbReference>
<dbReference type="Pfam" id="PF13508">
    <property type="entry name" value="Acetyltransf_7"/>
    <property type="match status" value="1"/>
</dbReference>
<dbReference type="RefSeq" id="WP_092546497.1">
    <property type="nucleotide sequence ID" value="NZ_BOMJ01000049.1"/>
</dbReference>
<dbReference type="Proteomes" id="UP000198688">
    <property type="component" value="Chromosome I"/>
</dbReference>
<protein>
    <submittedName>
        <fullName evidence="4">Acetyltransferase (GNAT) family protein</fullName>
    </submittedName>
</protein>
<dbReference type="Gene3D" id="3.40.630.30">
    <property type="match status" value="1"/>
</dbReference>
<reference evidence="4 5" key="1">
    <citation type="submission" date="2016-10" db="EMBL/GenBank/DDBJ databases">
        <authorList>
            <person name="de Groot N.N."/>
        </authorList>
    </citation>
    <scope>NUCLEOTIDE SEQUENCE [LARGE SCALE GENOMIC DNA]</scope>
    <source>
        <strain evidence="4 5">DSM 43941</strain>
    </source>
</reference>
<keyword evidence="1 4" id="KW-0808">Transferase</keyword>
<dbReference type="InterPro" id="IPR000182">
    <property type="entry name" value="GNAT_dom"/>
</dbReference>
<dbReference type="STRING" id="113562.SAMN04489716_4581"/>
<accession>A0A1H2BFK8</accession>
<gene>
    <name evidence="4" type="ORF">SAMN04489716_4581</name>
</gene>
<dbReference type="PANTHER" id="PTHR43877">
    <property type="entry name" value="AMINOALKYLPHOSPHONATE N-ACETYLTRANSFERASE-RELATED-RELATED"/>
    <property type="match status" value="1"/>
</dbReference>
<evidence type="ECO:0000256" key="2">
    <source>
        <dbReference type="ARBA" id="ARBA00023315"/>
    </source>
</evidence>
<dbReference type="OrthoDB" id="9805924at2"/>
<evidence type="ECO:0000313" key="4">
    <source>
        <dbReference type="EMBL" id="SDT57100.1"/>
    </source>
</evidence>